<evidence type="ECO:0000259" key="2">
    <source>
        <dbReference type="Pfam" id="PF08044"/>
    </source>
</evidence>
<keyword evidence="1" id="KW-0812">Transmembrane</keyword>
<dbReference type="Pfam" id="PF08044">
    <property type="entry name" value="DUF1707"/>
    <property type="match status" value="1"/>
</dbReference>
<gene>
    <name evidence="3" type="ORF">GCM10009606_42380</name>
</gene>
<reference evidence="4" key="1">
    <citation type="journal article" date="2019" name="Int. J. Syst. Evol. Microbiol.">
        <title>The Global Catalogue of Microorganisms (GCM) 10K type strain sequencing project: providing services to taxonomists for standard genome sequencing and annotation.</title>
        <authorList>
            <consortium name="The Broad Institute Genomics Platform"/>
            <consortium name="The Broad Institute Genome Sequencing Center for Infectious Disease"/>
            <person name="Wu L."/>
            <person name="Ma J."/>
        </authorList>
    </citation>
    <scope>NUCLEOTIDE SEQUENCE [LARGE SCALE GENOMIC DNA]</scope>
    <source>
        <strain evidence="4">JCM 11813</strain>
    </source>
</reference>
<keyword evidence="4" id="KW-1185">Reference proteome</keyword>
<feature type="domain" description="DUF1707" evidence="2">
    <location>
        <begin position="5"/>
        <end position="57"/>
    </location>
</feature>
<dbReference type="EMBL" id="BAAAJE010000026">
    <property type="protein sequence ID" value="GAA1159794.1"/>
    <property type="molecule type" value="Genomic_DNA"/>
</dbReference>
<dbReference type="PANTHER" id="PTHR40763">
    <property type="entry name" value="MEMBRANE PROTEIN-RELATED"/>
    <property type="match status" value="1"/>
</dbReference>
<dbReference type="InterPro" id="IPR012551">
    <property type="entry name" value="DUF1707_SHOCT-like"/>
</dbReference>
<evidence type="ECO:0000256" key="1">
    <source>
        <dbReference type="SAM" id="Phobius"/>
    </source>
</evidence>
<accession>A0ABP4FB93</accession>
<dbReference type="Proteomes" id="UP001499979">
    <property type="component" value="Unassembled WGS sequence"/>
</dbReference>
<evidence type="ECO:0000313" key="3">
    <source>
        <dbReference type="EMBL" id="GAA1159794.1"/>
    </source>
</evidence>
<dbReference type="PANTHER" id="PTHR40763:SF4">
    <property type="entry name" value="DUF1707 DOMAIN-CONTAINING PROTEIN"/>
    <property type="match status" value="1"/>
</dbReference>
<feature type="transmembrane region" description="Helical" evidence="1">
    <location>
        <begin position="89"/>
        <end position="118"/>
    </location>
</feature>
<sequence length="132" mass="14752">MDDQLRISDAEREAAAAELGEHYAQGRLTPEEHAERLDRIWASRTRGELAPVFRDLPGRYGPVAPRAERRRPASWAPGPPFRHGMPGPVLAVLAVLLVLTVVTHLPLILAGVLVLLFVSARRRRCHWSRSAR</sequence>
<keyword evidence="1" id="KW-0472">Membrane</keyword>
<proteinExistence type="predicted"/>
<keyword evidence="1" id="KW-1133">Transmembrane helix</keyword>
<comment type="caution">
    <text evidence="3">The sequence shown here is derived from an EMBL/GenBank/DDBJ whole genome shotgun (WGS) entry which is preliminary data.</text>
</comment>
<dbReference type="RefSeq" id="WP_343909962.1">
    <property type="nucleotide sequence ID" value="NZ_BAAAJE010000026.1"/>
</dbReference>
<protein>
    <recommendedName>
        <fullName evidence="2">DUF1707 domain-containing protein</fullName>
    </recommendedName>
</protein>
<organism evidence="3 4">
    <name type="scientific">Nocardioides aquiterrae</name>
    <dbReference type="NCBI Taxonomy" id="203799"/>
    <lineage>
        <taxon>Bacteria</taxon>
        <taxon>Bacillati</taxon>
        <taxon>Actinomycetota</taxon>
        <taxon>Actinomycetes</taxon>
        <taxon>Propionibacteriales</taxon>
        <taxon>Nocardioidaceae</taxon>
        <taxon>Nocardioides</taxon>
    </lineage>
</organism>
<evidence type="ECO:0000313" key="4">
    <source>
        <dbReference type="Proteomes" id="UP001499979"/>
    </source>
</evidence>
<name>A0ABP4FB93_9ACTN</name>